<dbReference type="InterPro" id="IPR003785">
    <property type="entry name" value="Creatininase/forma_Hydrolase"/>
</dbReference>
<gene>
    <name evidence="5" type="ORF">METZ01_LOCUS408362</name>
</gene>
<comment type="cofactor">
    <cofactor evidence="1">
        <name>Zn(2+)</name>
        <dbReference type="ChEBI" id="CHEBI:29105"/>
    </cofactor>
</comment>
<evidence type="ECO:0000256" key="4">
    <source>
        <dbReference type="ARBA" id="ARBA00022833"/>
    </source>
</evidence>
<evidence type="ECO:0000256" key="1">
    <source>
        <dbReference type="ARBA" id="ARBA00001947"/>
    </source>
</evidence>
<evidence type="ECO:0000313" key="5">
    <source>
        <dbReference type="EMBL" id="SVD55508.1"/>
    </source>
</evidence>
<reference evidence="5" key="1">
    <citation type="submission" date="2018-05" db="EMBL/GenBank/DDBJ databases">
        <authorList>
            <person name="Lanie J.A."/>
            <person name="Ng W.-L."/>
            <person name="Kazmierczak K.M."/>
            <person name="Andrzejewski T.M."/>
            <person name="Davidsen T.M."/>
            <person name="Wayne K.J."/>
            <person name="Tettelin H."/>
            <person name="Glass J.I."/>
            <person name="Rusch D."/>
            <person name="Podicherti R."/>
            <person name="Tsui H.-C.T."/>
            <person name="Winkler M.E."/>
        </authorList>
    </citation>
    <scope>NUCLEOTIDE SEQUENCE</scope>
</reference>
<dbReference type="Pfam" id="PF02633">
    <property type="entry name" value="Creatininase"/>
    <property type="match status" value="1"/>
</dbReference>
<sequence length="160" mass="17059">DLAVCVAATPARRLVFLNGHGGNSSLLVTACRDLRVAHGLLTFLVHPFIPPASGGPSTEEELGMGIHGGLHETALFAYLRPGQVDMKQAVRSVPEWMAANEWVRFGGSVQFGWTSRDFGPQGHIGDPSGATVDLGCRLFDEVVGAMASQLREIADFDFPG</sequence>
<dbReference type="AlphaFoldDB" id="A0A382WBK7"/>
<organism evidence="5">
    <name type="scientific">marine metagenome</name>
    <dbReference type="NCBI Taxonomy" id="408172"/>
    <lineage>
        <taxon>unclassified sequences</taxon>
        <taxon>metagenomes</taxon>
        <taxon>ecological metagenomes</taxon>
    </lineage>
</organism>
<feature type="non-terminal residue" evidence="5">
    <location>
        <position position="1"/>
    </location>
</feature>
<dbReference type="Gene3D" id="3.40.50.10310">
    <property type="entry name" value="Creatininase"/>
    <property type="match status" value="1"/>
</dbReference>
<dbReference type="GO" id="GO:0009231">
    <property type="term" value="P:riboflavin biosynthetic process"/>
    <property type="evidence" value="ECO:0007669"/>
    <property type="project" value="TreeGrafter"/>
</dbReference>
<name>A0A382WBK7_9ZZZZ</name>
<evidence type="ECO:0000256" key="3">
    <source>
        <dbReference type="ARBA" id="ARBA00022801"/>
    </source>
</evidence>
<keyword evidence="4" id="KW-0862">Zinc</keyword>
<dbReference type="PANTHER" id="PTHR35005">
    <property type="entry name" value="3-DEHYDRO-SCYLLO-INOSOSE HYDROLASE"/>
    <property type="match status" value="1"/>
</dbReference>
<dbReference type="EMBL" id="UINC01158137">
    <property type="protein sequence ID" value="SVD55508.1"/>
    <property type="molecule type" value="Genomic_DNA"/>
</dbReference>
<dbReference type="PANTHER" id="PTHR35005:SF1">
    <property type="entry name" value="2-AMINO-5-FORMYLAMINO-6-RIBOSYLAMINOPYRIMIDIN-4(3H)-ONE 5'-MONOPHOSPHATE DEFORMYLASE"/>
    <property type="match status" value="1"/>
</dbReference>
<dbReference type="GO" id="GO:0016811">
    <property type="term" value="F:hydrolase activity, acting on carbon-nitrogen (but not peptide) bonds, in linear amides"/>
    <property type="evidence" value="ECO:0007669"/>
    <property type="project" value="TreeGrafter"/>
</dbReference>
<dbReference type="GO" id="GO:0046872">
    <property type="term" value="F:metal ion binding"/>
    <property type="evidence" value="ECO:0007669"/>
    <property type="project" value="UniProtKB-KW"/>
</dbReference>
<evidence type="ECO:0000256" key="2">
    <source>
        <dbReference type="ARBA" id="ARBA00022723"/>
    </source>
</evidence>
<proteinExistence type="predicted"/>
<dbReference type="InterPro" id="IPR024087">
    <property type="entry name" value="Creatininase-like_sf"/>
</dbReference>
<evidence type="ECO:0008006" key="6">
    <source>
        <dbReference type="Google" id="ProtNLM"/>
    </source>
</evidence>
<dbReference type="SUPFAM" id="SSF102215">
    <property type="entry name" value="Creatininase"/>
    <property type="match status" value="1"/>
</dbReference>
<keyword evidence="3" id="KW-0378">Hydrolase</keyword>
<protein>
    <recommendedName>
        <fullName evidence="6">Creatinine amidohydrolase</fullName>
    </recommendedName>
</protein>
<keyword evidence="2" id="KW-0479">Metal-binding</keyword>
<accession>A0A382WBK7</accession>